<sequence length="93" mass="11020">MICNLKELNKFVLYIKFKMETVSSASALIQCQAFMCTIDLKDAYYHGPIYPNSQKFLRFAVLSPEGEEAHFQYKAFPSEYPLHRELFRRSWSR</sequence>
<dbReference type="InterPro" id="IPR052055">
    <property type="entry name" value="Hepadnavirus_pol/RT"/>
</dbReference>
<comment type="caution">
    <text evidence="1">The sequence shown here is derived from an EMBL/GenBank/DDBJ whole genome shotgun (WGS) entry which is preliminary data.</text>
</comment>
<proteinExistence type="predicted"/>
<dbReference type="PANTHER" id="PTHR33050">
    <property type="entry name" value="REVERSE TRANSCRIPTASE DOMAIN-CONTAINING PROTEIN"/>
    <property type="match status" value="1"/>
</dbReference>
<dbReference type="InterPro" id="IPR043502">
    <property type="entry name" value="DNA/RNA_pol_sf"/>
</dbReference>
<dbReference type="EMBL" id="WNYA01022309">
    <property type="protein sequence ID" value="KAG8538299.1"/>
    <property type="molecule type" value="Genomic_DNA"/>
</dbReference>
<dbReference type="Gene3D" id="3.30.70.270">
    <property type="match status" value="1"/>
</dbReference>
<gene>
    <name evidence="1" type="ORF">GDO81_022890</name>
</gene>
<dbReference type="PANTHER" id="PTHR33050:SF7">
    <property type="entry name" value="RIBONUCLEASE H"/>
    <property type="match status" value="1"/>
</dbReference>
<dbReference type="InterPro" id="IPR043128">
    <property type="entry name" value="Rev_trsase/Diguanyl_cyclase"/>
</dbReference>
<accession>A0AAV6YLI2</accession>
<dbReference type="Proteomes" id="UP000824782">
    <property type="component" value="Unassembled WGS sequence"/>
</dbReference>
<dbReference type="SUPFAM" id="SSF56672">
    <property type="entry name" value="DNA/RNA polymerases"/>
    <property type="match status" value="1"/>
</dbReference>
<evidence type="ECO:0000313" key="1">
    <source>
        <dbReference type="EMBL" id="KAG8538299.1"/>
    </source>
</evidence>
<dbReference type="AlphaFoldDB" id="A0AAV6YLI2"/>
<evidence type="ECO:0000313" key="2">
    <source>
        <dbReference type="Proteomes" id="UP000824782"/>
    </source>
</evidence>
<keyword evidence="2" id="KW-1185">Reference proteome</keyword>
<organism evidence="1 2">
    <name type="scientific">Engystomops pustulosus</name>
    <name type="common">Tungara frog</name>
    <name type="synonym">Physalaemus pustulosus</name>
    <dbReference type="NCBI Taxonomy" id="76066"/>
    <lineage>
        <taxon>Eukaryota</taxon>
        <taxon>Metazoa</taxon>
        <taxon>Chordata</taxon>
        <taxon>Craniata</taxon>
        <taxon>Vertebrata</taxon>
        <taxon>Euteleostomi</taxon>
        <taxon>Amphibia</taxon>
        <taxon>Batrachia</taxon>
        <taxon>Anura</taxon>
        <taxon>Neobatrachia</taxon>
        <taxon>Hyloidea</taxon>
        <taxon>Leptodactylidae</taxon>
        <taxon>Leiuperinae</taxon>
        <taxon>Engystomops</taxon>
    </lineage>
</organism>
<name>A0AAV6YLI2_ENGPU</name>
<protein>
    <submittedName>
        <fullName evidence="1">Uncharacterized protein</fullName>
    </submittedName>
</protein>
<reference evidence="1" key="1">
    <citation type="thesis" date="2020" institute="ProQuest LLC" country="789 East Eisenhower Parkway, Ann Arbor, MI, USA">
        <title>Comparative Genomics and Chromosome Evolution.</title>
        <authorList>
            <person name="Mudd A.B."/>
        </authorList>
    </citation>
    <scope>NUCLEOTIDE SEQUENCE</scope>
    <source>
        <strain evidence="1">237g6f4</strain>
        <tissue evidence="1">Blood</tissue>
    </source>
</reference>
<dbReference type="Gene3D" id="3.10.10.10">
    <property type="entry name" value="HIV Type 1 Reverse Transcriptase, subunit A, domain 1"/>
    <property type="match status" value="1"/>
</dbReference>